<feature type="region of interest" description="Disordered" evidence="1">
    <location>
        <begin position="322"/>
        <end position="486"/>
    </location>
</feature>
<feature type="compositionally biased region" description="Low complexity" evidence="1">
    <location>
        <begin position="396"/>
        <end position="411"/>
    </location>
</feature>
<evidence type="ECO:0000256" key="1">
    <source>
        <dbReference type="SAM" id="MobiDB-lite"/>
    </source>
</evidence>
<feature type="domain" description="DUF630" evidence="3">
    <location>
        <begin position="38"/>
        <end position="100"/>
    </location>
</feature>
<evidence type="ECO:0000259" key="3">
    <source>
        <dbReference type="Pfam" id="PF04783"/>
    </source>
</evidence>
<gene>
    <name evidence="4" type="ORF">RND81_14G003600</name>
</gene>
<dbReference type="EMBL" id="JBDFQZ010000014">
    <property type="protein sequence ID" value="KAK9663867.1"/>
    <property type="molecule type" value="Genomic_DNA"/>
</dbReference>
<dbReference type="InterPro" id="IPR006867">
    <property type="entry name" value="DUF632"/>
</dbReference>
<dbReference type="Pfam" id="PF04783">
    <property type="entry name" value="DUF630"/>
    <property type="match status" value="1"/>
</dbReference>
<evidence type="ECO:0000313" key="5">
    <source>
        <dbReference type="Proteomes" id="UP001443914"/>
    </source>
</evidence>
<feature type="region of interest" description="Disordered" evidence="1">
    <location>
        <begin position="138"/>
        <end position="158"/>
    </location>
</feature>
<reference evidence="4" key="1">
    <citation type="submission" date="2024-03" db="EMBL/GenBank/DDBJ databases">
        <title>WGS assembly of Saponaria officinalis var. Norfolk2.</title>
        <authorList>
            <person name="Jenkins J."/>
            <person name="Shu S."/>
            <person name="Grimwood J."/>
            <person name="Barry K."/>
            <person name="Goodstein D."/>
            <person name="Schmutz J."/>
            <person name="Leebens-Mack J."/>
            <person name="Osbourn A."/>
        </authorList>
    </citation>
    <scope>NUCLEOTIDE SEQUENCE [LARGE SCALE GENOMIC DNA]</scope>
    <source>
        <strain evidence="4">JIC</strain>
    </source>
</reference>
<accession>A0AAW1GJC1</accession>
<proteinExistence type="predicted"/>
<dbReference type="InterPro" id="IPR006868">
    <property type="entry name" value="DUF630"/>
</dbReference>
<feature type="compositionally biased region" description="Basic and acidic residues" evidence="1">
    <location>
        <begin position="332"/>
        <end position="342"/>
    </location>
</feature>
<protein>
    <submittedName>
        <fullName evidence="4">Uncharacterized protein</fullName>
    </submittedName>
</protein>
<dbReference type="AlphaFoldDB" id="A0AAW1GJC1"/>
<comment type="caution">
    <text evidence="4">The sequence shown here is derived from an EMBL/GenBank/DDBJ whole genome shotgun (WGS) entry which is preliminary data.</text>
</comment>
<dbReference type="Proteomes" id="UP001443914">
    <property type="component" value="Unassembled WGS sequence"/>
</dbReference>
<sequence length="930" mass="105779">MFLILPLHSSSTTTYNLIVVSKIRVYKFRIIVVVVDSMGCKESKFKDNYRHQELVMLCRERKRLLKAAADHRFALAAAHAAYFGQLAVVGDTLWRFVEEELVLLSSSSSSSSSSLSSSSISSPEFTVFSDEVKSSSKSEKNFGAKNMNKNKNQELPQHGISYIPDHSASYGFTNFPWQFPYYGDNNVNQSNLGFNNYSDYPAYNGGAYFSSFNNNNNGNNDSSYGFDSTATTYTGYYMKKSSSKIPIFVYEEPKHVNNPIYSFSDAQSYDYQNAANDRKDQQQQQKTRVPIPPSPKVSAWDYFNPFDSDGFGGAGEMYGFGNGYESSSSSQDSREVREREGIPDLEEETETEFSFPSSNTKRAAPPNMGSQNVPFRDHVRDAPFNSNGSKKKNKKNTNNVRNSSSRSNNGRAPFVEPELKSVDEEGEVEGRWFSPETEPSVVTLSTSREEEDESGDKQERVHVKKKGVSFEAEEDELGQSSMRSSLTTLSAHGTRDLREVVKEIKDEFEAATYYGNEVSSLLEVGREPYRSRSTFVEVMSAKVCPTSLTSYHSLSDPGAGYLEAELKSPSLASTLDKLYVWEKKLYKAVKDEEMLRLTYEKQCKKLKTLDEQGAESSKVEATQLSIRDLLIQINISVRTVNSISRRIHKLRDEELQPRLKELLYGLRKMWNLMLKCHKKQFQGILETKTRSLRANTGLRRDSSERATIQLEAELLKWHQHFNNWIEMQRSYAQTLNGWLERCIQYEPEVTSDGVMPFSPGRYGAPPVFVMCHDWKQAMERISESEVQSAMNSFATSLRQLWEKQDEEQRQRLKTEDFYTDFEKQIRFFRAEKGQKGYEHDDALSDKNSLSIIASDIGILPADVKVNLDSLRQRVREERAGHKEAVKLVHDAVSQSIQAGLIPIFESLESFTSEASKALDDVRLEHVSNRI</sequence>
<feature type="region of interest" description="Disordered" evidence="1">
    <location>
        <begin position="274"/>
        <end position="296"/>
    </location>
</feature>
<dbReference type="PANTHER" id="PTHR21450:SF2">
    <property type="entry name" value="FAMILY PROTEIN, PUTATIVE (DUF630 AND DUF632)-RELATED"/>
    <property type="match status" value="1"/>
</dbReference>
<name>A0AAW1GJC1_SAPOF</name>
<evidence type="ECO:0000259" key="2">
    <source>
        <dbReference type="Pfam" id="PF04782"/>
    </source>
</evidence>
<feature type="domain" description="DUF632" evidence="2">
    <location>
        <begin position="497"/>
        <end position="798"/>
    </location>
</feature>
<evidence type="ECO:0000313" key="4">
    <source>
        <dbReference type="EMBL" id="KAK9663867.1"/>
    </source>
</evidence>
<dbReference type="Pfam" id="PF04782">
    <property type="entry name" value="DUF632"/>
    <property type="match status" value="1"/>
</dbReference>
<keyword evidence="5" id="KW-1185">Reference proteome</keyword>
<dbReference type="PANTHER" id="PTHR21450">
    <property type="entry name" value="PROTEIN ALTERED PHOSPHATE STARVATION RESPONSE 1"/>
    <property type="match status" value="1"/>
</dbReference>
<organism evidence="4 5">
    <name type="scientific">Saponaria officinalis</name>
    <name type="common">Common soapwort</name>
    <name type="synonym">Lychnis saponaria</name>
    <dbReference type="NCBI Taxonomy" id="3572"/>
    <lineage>
        <taxon>Eukaryota</taxon>
        <taxon>Viridiplantae</taxon>
        <taxon>Streptophyta</taxon>
        <taxon>Embryophyta</taxon>
        <taxon>Tracheophyta</taxon>
        <taxon>Spermatophyta</taxon>
        <taxon>Magnoliopsida</taxon>
        <taxon>eudicotyledons</taxon>
        <taxon>Gunneridae</taxon>
        <taxon>Pentapetalae</taxon>
        <taxon>Caryophyllales</taxon>
        <taxon>Caryophyllaceae</taxon>
        <taxon>Caryophylleae</taxon>
        <taxon>Saponaria</taxon>
    </lineage>
</organism>